<dbReference type="AlphaFoldDB" id="A0A479ZNT9"/>
<feature type="compositionally biased region" description="Basic and acidic residues" evidence="1">
    <location>
        <begin position="427"/>
        <end position="439"/>
    </location>
</feature>
<evidence type="ECO:0000256" key="1">
    <source>
        <dbReference type="SAM" id="MobiDB-lite"/>
    </source>
</evidence>
<evidence type="ECO:0000259" key="2">
    <source>
        <dbReference type="Pfam" id="PF05050"/>
    </source>
</evidence>
<evidence type="ECO:0000313" key="4">
    <source>
        <dbReference type="Proteomes" id="UP000299794"/>
    </source>
</evidence>
<evidence type="ECO:0000313" key="3">
    <source>
        <dbReference type="EMBL" id="GCL34370.1"/>
    </source>
</evidence>
<gene>
    <name evidence="3" type="ORF">PA905_47130</name>
</gene>
<dbReference type="InterPro" id="IPR053188">
    <property type="entry name" value="FkbM_Methyltransferase"/>
</dbReference>
<dbReference type="PANTHER" id="PTHR36973">
    <property type="entry name" value="SLL1456 PROTEIN-RELATED"/>
    <property type="match status" value="1"/>
</dbReference>
<dbReference type="Pfam" id="PF05050">
    <property type="entry name" value="Methyltransf_21"/>
    <property type="match status" value="1"/>
</dbReference>
<dbReference type="InterPro" id="IPR006342">
    <property type="entry name" value="FkbM_mtfrase"/>
</dbReference>
<comment type="caution">
    <text evidence="3">The sequence shown here is derived from an EMBL/GenBank/DDBJ whole genome shotgun (WGS) entry which is preliminary data.</text>
</comment>
<proteinExistence type="predicted"/>
<dbReference type="EMBL" id="BJCD01000006">
    <property type="protein sequence ID" value="GCL34370.1"/>
    <property type="molecule type" value="Genomic_DNA"/>
</dbReference>
<organism evidence="3 4">
    <name type="scientific">Planktothrix agardhii CCAP 1459/11A</name>
    <dbReference type="NCBI Taxonomy" id="282420"/>
    <lineage>
        <taxon>Bacteria</taxon>
        <taxon>Bacillati</taxon>
        <taxon>Cyanobacteriota</taxon>
        <taxon>Cyanophyceae</taxon>
        <taxon>Oscillatoriophycideae</taxon>
        <taxon>Oscillatoriales</taxon>
        <taxon>Microcoleaceae</taxon>
        <taxon>Planktothrix</taxon>
    </lineage>
</organism>
<feature type="region of interest" description="Disordered" evidence="1">
    <location>
        <begin position="399"/>
        <end position="439"/>
    </location>
</feature>
<dbReference type="Gene3D" id="3.40.50.150">
    <property type="entry name" value="Vaccinia Virus protein VP39"/>
    <property type="match status" value="1"/>
</dbReference>
<sequence>METQIIRPQATLSMKLNFPDLCQHHNITPRGIILIGAYDGKTLKRLNLPNTVKILLIDANQGAVERLQENLADSPNVQVVQAAIANHNDTVTLHLTSLESSSSILPWKQYGEIYPNIKEIQQLTLSSRTLDTLLEELNLSAGDFNILILDIQGAELLALEGANQLLNTLDAIYTTVHYQELFEGGALAEEVNQFLTDYQFDIVAEDTPYHPAWGEAFYVRQTVRTEDGIHPVKPLSPIAKQLQETKQELEILQSQYQEVLLILEQSQVQLDEGTEILVKLESQRDQILAELEQTQTELKQSQVQLDANAENLTELESQRDQILAELEQTQTELKQSQVQLDANAENLTELESQRNQILAELEQTQTELKQSQVQLDANAENLTELESQRDQILAELEQSQTELKQSQSQQQQTQTELEQSQTNLKQTQKESDQSRSELHEVREELELTQFQLDEVQVELEQYVSQFHQQKEEITKLKTELEQAKTQLTQVQYQPEITVSKKSKSDNAAIVKLLAKVLAETMED</sequence>
<dbReference type="SUPFAM" id="SSF53335">
    <property type="entry name" value="S-adenosyl-L-methionine-dependent methyltransferases"/>
    <property type="match status" value="1"/>
</dbReference>
<dbReference type="RefSeq" id="WP_141292696.1">
    <property type="nucleotide sequence ID" value="NZ_BJCD01000006.1"/>
</dbReference>
<feature type="compositionally biased region" description="Low complexity" evidence="1">
    <location>
        <begin position="399"/>
        <end position="422"/>
    </location>
</feature>
<dbReference type="PANTHER" id="PTHR36973:SF4">
    <property type="entry name" value="NODULATION PROTEIN"/>
    <property type="match status" value="1"/>
</dbReference>
<dbReference type="GO" id="GO:0008171">
    <property type="term" value="F:O-methyltransferase activity"/>
    <property type="evidence" value="ECO:0007669"/>
    <property type="project" value="TreeGrafter"/>
</dbReference>
<dbReference type="Proteomes" id="UP000299794">
    <property type="component" value="Unassembled WGS sequence"/>
</dbReference>
<name>A0A479ZNT9_PLAAG</name>
<accession>A0A479ZNT9</accession>
<protein>
    <recommendedName>
        <fullName evidence="2">Methyltransferase FkbM domain-containing protein</fullName>
    </recommendedName>
</protein>
<dbReference type="InterPro" id="IPR029063">
    <property type="entry name" value="SAM-dependent_MTases_sf"/>
</dbReference>
<reference evidence="4" key="1">
    <citation type="submission" date="2019-02" db="EMBL/GenBank/DDBJ databases">
        <title>Draft genome sequence of Planktothrix agardhii NIES-905.</title>
        <authorList>
            <person name="Yamaguchi H."/>
            <person name="Suzuki S."/>
            <person name="Kawachi M."/>
        </authorList>
    </citation>
    <scope>NUCLEOTIDE SEQUENCE [LARGE SCALE GENOMIC DNA]</scope>
    <source>
        <strain evidence="4">CCAP 1459/11A</strain>
    </source>
</reference>
<dbReference type="NCBIfam" id="TIGR01444">
    <property type="entry name" value="fkbM_fam"/>
    <property type="match status" value="1"/>
</dbReference>
<feature type="domain" description="Methyltransferase FkbM" evidence="2">
    <location>
        <begin position="35"/>
        <end position="201"/>
    </location>
</feature>